<dbReference type="CDD" id="cd13118">
    <property type="entry name" value="POLO_box_1"/>
    <property type="match status" value="1"/>
</dbReference>
<dbReference type="GO" id="GO:0005737">
    <property type="term" value="C:cytoplasm"/>
    <property type="evidence" value="ECO:0007669"/>
    <property type="project" value="TreeGrafter"/>
</dbReference>
<evidence type="ECO:0000256" key="3">
    <source>
        <dbReference type="ARBA" id="ARBA00022679"/>
    </source>
</evidence>
<dbReference type="InterPro" id="IPR036947">
    <property type="entry name" value="POLO_box_dom_sf"/>
</dbReference>
<comment type="catalytic activity">
    <reaction evidence="8 11">
        <text>L-threonyl-[protein] + ATP = O-phospho-L-threonyl-[protein] + ADP + H(+)</text>
        <dbReference type="Rhea" id="RHEA:46608"/>
        <dbReference type="Rhea" id="RHEA-COMP:11060"/>
        <dbReference type="Rhea" id="RHEA-COMP:11605"/>
        <dbReference type="ChEBI" id="CHEBI:15378"/>
        <dbReference type="ChEBI" id="CHEBI:30013"/>
        <dbReference type="ChEBI" id="CHEBI:30616"/>
        <dbReference type="ChEBI" id="CHEBI:61977"/>
        <dbReference type="ChEBI" id="CHEBI:456216"/>
        <dbReference type="EC" id="2.7.11.21"/>
    </reaction>
</comment>
<dbReference type="FunFam" id="1.10.510.10:FF:000571">
    <property type="entry name" value="Maternal embryonic leucine zipper kinase"/>
    <property type="match status" value="1"/>
</dbReference>
<dbReference type="SUPFAM" id="SSF82615">
    <property type="entry name" value="Polo-box domain"/>
    <property type="match status" value="2"/>
</dbReference>
<proteinExistence type="inferred from homology"/>
<dbReference type="InterPro" id="IPR000719">
    <property type="entry name" value="Prot_kinase_dom"/>
</dbReference>
<keyword evidence="7 10" id="KW-0067">ATP-binding</keyword>
<dbReference type="GeneID" id="129330237"/>
<evidence type="ECO:0000259" key="13">
    <source>
        <dbReference type="PROSITE" id="PS50011"/>
    </source>
</evidence>
<dbReference type="InterPro" id="IPR011009">
    <property type="entry name" value="Kinase-like_dom_sf"/>
</dbReference>
<keyword evidence="2 11" id="KW-0723">Serine/threonine-protein kinase</keyword>
<dbReference type="GO" id="GO:0000922">
    <property type="term" value="C:spindle pole"/>
    <property type="evidence" value="ECO:0007669"/>
    <property type="project" value="TreeGrafter"/>
</dbReference>
<evidence type="ECO:0000256" key="10">
    <source>
        <dbReference type="PROSITE-ProRule" id="PRU10141"/>
    </source>
</evidence>
<keyword evidence="3 11" id="KW-0808">Transferase</keyword>
<dbReference type="GO" id="GO:0007052">
    <property type="term" value="P:mitotic spindle organization"/>
    <property type="evidence" value="ECO:0007669"/>
    <property type="project" value="TreeGrafter"/>
</dbReference>
<comment type="catalytic activity">
    <reaction evidence="9">
        <text>L-seryl-[protein] + ATP = O-phospho-L-seryl-[protein] + ADP + H(+)</text>
        <dbReference type="Rhea" id="RHEA:17989"/>
        <dbReference type="Rhea" id="RHEA-COMP:9863"/>
        <dbReference type="Rhea" id="RHEA-COMP:11604"/>
        <dbReference type="ChEBI" id="CHEBI:15378"/>
        <dbReference type="ChEBI" id="CHEBI:29999"/>
        <dbReference type="ChEBI" id="CHEBI:30616"/>
        <dbReference type="ChEBI" id="CHEBI:83421"/>
        <dbReference type="ChEBI" id="CHEBI:456216"/>
        <dbReference type="EC" id="2.7.11.21"/>
    </reaction>
</comment>
<evidence type="ECO:0000256" key="6">
    <source>
        <dbReference type="ARBA" id="ARBA00022777"/>
    </source>
</evidence>
<comment type="similarity">
    <text evidence="11">Belongs to the protein kinase superfamily. Ser/Thr protein kinase family. CDC5/Polo subfamily.</text>
</comment>
<feature type="region of interest" description="Disordered" evidence="12">
    <location>
        <begin position="342"/>
        <end position="369"/>
    </location>
</feature>
<dbReference type="Gene3D" id="1.10.510.10">
    <property type="entry name" value="Transferase(Phosphotransferase) domain 1"/>
    <property type="match status" value="1"/>
</dbReference>
<dbReference type="Gene3D" id="3.30.200.20">
    <property type="entry name" value="Phosphorylase Kinase, domain 1"/>
    <property type="match status" value="1"/>
</dbReference>
<evidence type="ECO:0000313" key="15">
    <source>
        <dbReference type="Proteomes" id="UP001190640"/>
    </source>
</evidence>
<sequence>MGRMDYSARRKAEGEALKYFIEDPGSGTLYKRGQLLGKGAFGRCFKFTDTSTNKVYAVKVVSQSRVSRLDNRGKVEREIELHSQLKHRNVVGFHRHFADQENIYMVLEYCSRKSLAHILKARKTLTEPEVRFYLKQIISGLQYIHQQGIIHRDLKLSNFFITKNMQVKIGDLGLATREEQANRRRGVVCGTPNYLAPEVIAKKGHSFKSDIWALGCIMYTALTGCSPFEITHKQEMYQCIREGRYPMPSHLSPSARELIGKLLAPDPAARPSLEEVLNHVFFTQGFTPVRLSSRACHSAPMFTLPNPLSKFFQKAAKIFFRGSPCQESRTVSPIPQKVEEIPQQGLPQCPMEERPSLEAEKGSANPVEDPSSFPVHLLMKGSLNNNCSEGEGDAEWSQGGTLETVDRVLRACLKTIPQAAENPENQRRSVPVRMVTKWVDYSNKYGFGYLLSDGSTGVLLADGTHIALYPQHQHICYCSEVQEVVSFPRREVPPSLNTKMSILHFFTRYMQQRLLEGGHQPADPASATDDVYLLHFAKSDEALLMLFSNGTLQVNFYHDHTKIVLSRQAGEYLLTFVDRQRRSTTFPLDTLMQEGWTLPLRERMEYALRMLHSL</sequence>
<keyword evidence="15" id="KW-1185">Reference proteome</keyword>
<evidence type="ECO:0000256" key="12">
    <source>
        <dbReference type="SAM" id="MobiDB-lite"/>
    </source>
</evidence>
<dbReference type="InterPro" id="IPR033701">
    <property type="entry name" value="POLO_box_1"/>
</dbReference>
<feature type="domain" description="POLO box" evidence="14">
    <location>
        <begin position="434"/>
        <end position="512"/>
    </location>
</feature>
<dbReference type="PANTHER" id="PTHR24345:SF43">
    <property type="entry name" value="INACTIVE SERINE_THREONINE-PROTEIN KINASE PLK5"/>
    <property type="match status" value="1"/>
</dbReference>
<dbReference type="PROSITE" id="PS50011">
    <property type="entry name" value="PROTEIN_KINASE_DOM"/>
    <property type="match status" value="1"/>
</dbReference>
<accession>A0AA97JEI3</accession>
<evidence type="ECO:0000256" key="1">
    <source>
        <dbReference type="ARBA" id="ARBA00004300"/>
    </source>
</evidence>
<dbReference type="SMART" id="SM00220">
    <property type="entry name" value="S_TKc"/>
    <property type="match status" value="1"/>
</dbReference>
<evidence type="ECO:0000256" key="5">
    <source>
        <dbReference type="ARBA" id="ARBA00022741"/>
    </source>
</evidence>
<dbReference type="InterPro" id="IPR017441">
    <property type="entry name" value="Protein_kinase_ATP_BS"/>
</dbReference>
<feature type="binding site" evidence="10">
    <location>
        <position position="59"/>
    </location>
    <ligand>
        <name>ATP</name>
        <dbReference type="ChEBI" id="CHEBI:30616"/>
    </ligand>
</feature>
<organism evidence="15 16">
    <name type="scientific">Eublepharis macularius</name>
    <name type="common">Leopard gecko</name>
    <name type="synonym">Cyrtodactylus macularius</name>
    <dbReference type="NCBI Taxonomy" id="481883"/>
    <lineage>
        <taxon>Eukaryota</taxon>
        <taxon>Metazoa</taxon>
        <taxon>Chordata</taxon>
        <taxon>Craniata</taxon>
        <taxon>Vertebrata</taxon>
        <taxon>Euteleostomi</taxon>
        <taxon>Lepidosauria</taxon>
        <taxon>Squamata</taxon>
        <taxon>Bifurcata</taxon>
        <taxon>Gekkota</taxon>
        <taxon>Eublepharidae</taxon>
        <taxon>Eublepharinae</taxon>
        <taxon>Eublepharis</taxon>
    </lineage>
</organism>
<feature type="domain" description="POLO box" evidence="14">
    <location>
        <begin position="530"/>
        <end position="614"/>
    </location>
</feature>
<evidence type="ECO:0000259" key="14">
    <source>
        <dbReference type="PROSITE" id="PS50078"/>
    </source>
</evidence>
<dbReference type="InterPro" id="IPR033695">
    <property type="entry name" value="POLO_box_2"/>
</dbReference>
<dbReference type="GO" id="GO:0000776">
    <property type="term" value="C:kinetochore"/>
    <property type="evidence" value="ECO:0007669"/>
    <property type="project" value="TreeGrafter"/>
</dbReference>
<feature type="domain" description="Protein kinase" evidence="13">
    <location>
        <begin position="30"/>
        <end position="282"/>
    </location>
</feature>
<dbReference type="Pfam" id="PF00659">
    <property type="entry name" value="POLO_box"/>
    <property type="match status" value="2"/>
</dbReference>
<dbReference type="RefSeq" id="XP_054836235.1">
    <property type="nucleotide sequence ID" value="XM_054980260.1"/>
</dbReference>
<dbReference type="GO" id="GO:0005524">
    <property type="term" value="F:ATP binding"/>
    <property type="evidence" value="ECO:0007669"/>
    <property type="project" value="UniProtKB-UniRule"/>
</dbReference>
<dbReference type="PROSITE" id="PS50078">
    <property type="entry name" value="POLO_BOX"/>
    <property type="match status" value="2"/>
</dbReference>
<dbReference type="Proteomes" id="UP001190640">
    <property type="component" value="Chromosome 5"/>
</dbReference>
<keyword evidence="6 11" id="KW-0418">Kinase</keyword>
<dbReference type="Gene3D" id="3.30.1120.30">
    <property type="entry name" value="POLO box domain"/>
    <property type="match status" value="2"/>
</dbReference>
<evidence type="ECO:0000256" key="4">
    <source>
        <dbReference type="ARBA" id="ARBA00022737"/>
    </source>
</evidence>
<name>A0AA97JEI3_EUBMA</name>
<dbReference type="KEGG" id="emc:129330237"/>
<gene>
    <name evidence="16" type="primary">LOC129330237</name>
</gene>
<dbReference type="GO" id="GO:2000045">
    <property type="term" value="P:regulation of G1/S transition of mitotic cell cycle"/>
    <property type="evidence" value="ECO:0007669"/>
    <property type="project" value="TreeGrafter"/>
</dbReference>
<evidence type="ECO:0000256" key="2">
    <source>
        <dbReference type="ARBA" id="ARBA00022527"/>
    </source>
</evidence>
<dbReference type="GO" id="GO:0004674">
    <property type="term" value="F:protein serine/threonine kinase activity"/>
    <property type="evidence" value="ECO:0007669"/>
    <property type="project" value="UniProtKB-KW"/>
</dbReference>
<dbReference type="GO" id="GO:0005813">
    <property type="term" value="C:centrosome"/>
    <property type="evidence" value="ECO:0007669"/>
    <property type="project" value="UniProtKB-SubCell"/>
</dbReference>
<dbReference type="PROSITE" id="PS00108">
    <property type="entry name" value="PROTEIN_KINASE_ST"/>
    <property type="match status" value="1"/>
</dbReference>
<evidence type="ECO:0000256" key="11">
    <source>
        <dbReference type="RuleBase" id="RU361162"/>
    </source>
</evidence>
<dbReference type="Pfam" id="PF00069">
    <property type="entry name" value="Pkinase"/>
    <property type="match status" value="1"/>
</dbReference>
<keyword evidence="4" id="KW-0677">Repeat</keyword>
<evidence type="ECO:0000313" key="16">
    <source>
        <dbReference type="RefSeq" id="XP_054836235.1"/>
    </source>
</evidence>
<dbReference type="GO" id="GO:0005634">
    <property type="term" value="C:nucleus"/>
    <property type="evidence" value="ECO:0007669"/>
    <property type="project" value="TreeGrafter"/>
</dbReference>
<dbReference type="FunFam" id="3.30.200.20:FF:000091">
    <property type="entry name" value="Serine/threonine-protein kinase PLK"/>
    <property type="match status" value="1"/>
</dbReference>
<evidence type="ECO:0000256" key="9">
    <source>
        <dbReference type="ARBA" id="ARBA00048347"/>
    </source>
</evidence>
<dbReference type="CDD" id="cd14099">
    <property type="entry name" value="STKc_PLK"/>
    <property type="match status" value="1"/>
</dbReference>
<dbReference type="InterPro" id="IPR008271">
    <property type="entry name" value="Ser/Thr_kinase_AS"/>
</dbReference>
<dbReference type="SUPFAM" id="SSF56112">
    <property type="entry name" value="Protein kinase-like (PK-like)"/>
    <property type="match status" value="1"/>
</dbReference>
<evidence type="ECO:0000256" key="7">
    <source>
        <dbReference type="ARBA" id="ARBA00022840"/>
    </source>
</evidence>
<reference evidence="16" key="1">
    <citation type="submission" date="2025-08" db="UniProtKB">
        <authorList>
            <consortium name="RefSeq"/>
        </authorList>
    </citation>
    <scope>IDENTIFICATION</scope>
    <source>
        <tissue evidence="16">Blood</tissue>
    </source>
</reference>
<dbReference type="GO" id="GO:0006974">
    <property type="term" value="P:DNA damage response"/>
    <property type="evidence" value="ECO:0007669"/>
    <property type="project" value="TreeGrafter"/>
</dbReference>
<dbReference type="AlphaFoldDB" id="A0AA97JEI3"/>
<comment type="subcellular location">
    <subcellularLocation>
        <location evidence="1">Cytoplasm</location>
        <location evidence="1">Cytoskeleton</location>
        <location evidence="1">Microtubule organizing center</location>
        <location evidence="1">Centrosome</location>
    </subcellularLocation>
</comment>
<evidence type="ECO:0000256" key="8">
    <source>
        <dbReference type="ARBA" id="ARBA00047802"/>
    </source>
</evidence>
<dbReference type="EC" id="2.7.11.21" evidence="11"/>
<dbReference type="PROSITE" id="PS00107">
    <property type="entry name" value="PROTEIN_KINASE_ATP"/>
    <property type="match status" value="1"/>
</dbReference>
<dbReference type="CDD" id="cd13117">
    <property type="entry name" value="POLO_box_2"/>
    <property type="match status" value="1"/>
</dbReference>
<dbReference type="PANTHER" id="PTHR24345">
    <property type="entry name" value="SERINE/THREONINE-PROTEIN KINASE PLK"/>
    <property type="match status" value="1"/>
</dbReference>
<keyword evidence="5 10" id="KW-0547">Nucleotide-binding</keyword>
<feature type="compositionally biased region" description="Basic and acidic residues" evidence="12">
    <location>
        <begin position="351"/>
        <end position="361"/>
    </location>
</feature>
<dbReference type="InterPro" id="IPR000959">
    <property type="entry name" value="POLO_box_dom"/>
</dbReference>
<protein>
    <recommendedName>
        <fullName evidence="11">Serine/threonine-protein kinase PLK</fullName>
        <ecNumber evidence="11">2.7.11.21</ecNumber>
    </recommendedName>
    <alternativeName>
        <fullName evidence="11">Polo-like kinase</fullName>
    </alternativeName>
</protein>